<proteinExistence type="predicted"/>
<sequence>MTTNDPHGSDSGRRGAPLLRRGPLWSDRAAAWAASRFAAARGDRGDVPGWVLVTLMTAGLVTALWLIAEPALKGVFSSAISDVTKK</sequence>
<keyword evidence="2" id="KW-0472">Membrane</keyword>
<comment type="caution">
    <text evidence="3">The sequence shown here is derived from an EMBL/GenBank/DDBJ whole genome shotgun (WGS) entry which is preliminary data.</text>
</comment>
<evidence type="ECO:0000313" key="4">
    <source>
        <dbReference type="Proteomes" id="UP001529338"/>
    </source>
</evidence>
<evidence type="ECO:0000256" key="1">
    <source>
        <dbReference type="SAM" id="MobiDB-lite"/>
    </source>
</evidence>
<evidence type="ECO:0000256" key="2">
    <source>
        <dbReference type="SAM" id="Phobius"/>
    </source>
</evidence>
<keyword evidence="4" id="KW-1185">Reference proteome</keyword>
<feature type="region of interest" description="Disordered" evidence="1">
    <location>
        <begin position="1"/>
        <end position="20"/>
    </location>
</feature>
<dbReference type="RefSeq" id="WP_289456962.1">
    <property type="nucleotide sequence ID" value="NZ_JAUCGQ010000004.1"/>
</dbReference>
<reference evidence="3 4" key="1">
    <citation type="submission" date="2023-06" db="EMBL/GenBank/DDBJ databases">
        <title>Cellulomonas sp. MW4 Whole genome sequence.</title>
        <authorList>
            <person name="Park S."/>
        </authorList>
    </citation>
    <scope>NUCLEOTIDE SEQUENCE [LARGE SCALE GENOMIC DNA]</scope>
    <source>
        <strain evidence="3 4">MW4</strain>
    </source>
</reference>
<accession>A0ABT7SM91</accession>
<organism evidence="3 4">
    <name type="scientific">Cellulomonas alba</name>
    <dbReference type="NCBI Taxonomy" id="3053467"/>
    <lineage>
        <taxon>Bacteria</taxon>
        <taxon>Bacillati</taxon>
        <taxon>Actinomycetota</taxon>
        <taxon>Actinomycetes</taxon>
        <taxon>Micrococcales</taxon>
        <taxon>Cellulomonadaceae</taxon>
        <taxon>Cellulomonas</taxon>
    </lineage>
</organism>
<feature type="transmembrane region" description="Helical" evidence="2">
    <location>
        <begin position="47"/>
        <end position="68"/>
    </location>
</feature>
<gene>
    <name evidence="3" type="ORF">QRT04_16970</name>
</gene>
<evidence type="ECO:0000313" key="3">
    <source>
        <dbReference type="EMBL" id="MDM7856634.1"/>
    </source>
</evidence>
<dbReference type="Proteomes" id="UP001529338">
    <property type="component" value="Unassembled WGS sequence"/>
</dbReference>
<dbReference type="EMBL" id="JAUCGQ010000004">
    <property type="protein sequence ID" value="MDM7856634.1"/>
    <property type="molecule type" value="Genomic_DNA"/>
</dbReference>
<name>A0ABT7SM91_9CELL</name>
<protein>
    <submittedName>
        <fullName evidence="3">Uncharacterized protein</fullName>
    </submittedName>
</protein>
<keyword evidence="2" id="KW-0812">Transmembrane</keyword>
<keyword evidence="2" id="KW-1133">Transmembrane helix</keyword>